<name>A0ABC8JLD4_ERUVS</name>
<organism evidence="1 2">
    <name type="scientific">Eruca vesicaria subsp. sativa</name>
    <name type="common">Garden rocket</name>
    <name type="synonym">Eruca sativa</name>
    <dbReference type="NCBI Taxonomy" id="29727"/>
    <lineage>
        <taxon>Eukaryota</taxon>
        <taxon>Viridiplantae</taxon>
        <taxon>Streptophyta</taxon>
        <taxon>Embryophyta</taxon>
        <taxon>Tracheophyta</taxon>
        <taxon>Spermatophyta</taxon>
        <taxon>Magnoliopsida</taxon>
        <taxon>eudicotyledons</taxon>
        <taxon>Gunneridae</taxon>
        <taxon>Pentapetalae</taxon>
        <taxon>rosids</taxon>
        <taxon>malvids</taxon>
        <taxon>Brassicales</taxon>
        <taxon>Brassicaceae</taxon>
        <taxon>Brassiceae</taxon>
        <taxon>Eruca</taxon>
    </lineage>
</organism>
<dbReference type="AlphaFoldDB" id="A0ABC8JLD4"/>
<sequence>MEKEESQLPPCPLPDRLFAAEEEPIGVRVIAHHKSCGIRQILNTLDTNEVEMIRFLPFGKFIDAHNL</sequence>
<protein>
    <submittedName>
        <fullName evidence="1">Uncharacterized protein</fullName>
    </submittedName>
</protein>
<keyword evidence="2" id="KW-1185">Reference proteome</keyword>
<dbReference type="Proteomes" id="UP001642260">
    <property type="component" value="Unassembled WGS sequence"/>
</dbReference>
<evidence type="ECO:0000313" key="1">
    <source>
        <dbReference type="EMBL" id="CAH8332863.1"/>
    </source>
</evidence>
<reference evidence="1 2" key="1">
    <citation type="submission" date="2022-03" db="EMBL/GenBank/DDBJ databases">
        <authorList>
            <person name="Macdonald S."/>
            <person name="Ahmed S."/>
            <person name="Newling K."/>
        </authorList>
    </citation>
    <scope>NUCLEOTIDE SEQUENCE [LARGE SCALE GENOMIC DNA]</scope>
</reference>
<proteinExistence type="predicted"/>
<gene>
    <name evidence="1" type="ORF">ERUC_LOCUS12720</name>
</gene>
<accession>A0ABC8JLD4</accession>
<comment type="caution">
    <text evidence="1">The sequence shown here is derived from an EMBL/GenBank/DDBJ whole genome shotgun (WGS) entry which is preliminary data.</text>
</comment>
<evidence type="ECO:0000313" key="2">
    <source>
        <dbReference type="Proteomes" id="UP001642260"/>
    </source>
</evidence>
<dbReference type="EMBL" id="CAKOAT010120488">
    <property type="protein sequence ID" value="CAH8332863.1"/>
    <property type="molecule type" value="Genomic_DNA"/>
</dbReference>